<evidence type="ECO:0000313" key="3">
    <source>
        <dbReference type="Proteomes" id="UP000612585"/>
    </source>
</evidence>
<feature type="compositionally biased region" description="Acidic residues" evidence="1">
    <location>
        <begin position="578"/>
        <end position="587"/>
    </location>
</feature>
<feature type="compositionally biased region" description="Acidic residues" evidence="1">
    <location>
        <begin position="710"/>
        <end position="724"/>
    </location>
</feature>
<gene>
    <name evidence="2" type="ORF">Vau01_094400</name>
</gene>
<feature type="compositionally biased region" description="Pro residues" evidence="1">
    <location>
        <begin position="292"/>
        <end position="309"/>
    </location>
</feature>
<feature type="compositionally biased region" description="Pro residues" evidence="1">
    <location>
        <begin position="153"/>
        <end position="179"/>
    </location>
</feature>
<reference evidence="2" key="1">
    <citation type="submission" date="2021-01" db="EMBL/GenBank/DDBJ databases">
        <title>Whole genome shotgun sequence of Virgisporangium aurantiacum NBRC 16421.</title>
        <authorList>
            <person name="Komaki H."/>
            <person name="Tamura T."/>
        </authorList>
    </citation>
    <scope>NUCLEOTIDE SEQUENCE</scope>
    <source>
        <strain evidence="2">NBRC 16421</strain>
    </source>
</reference>
<accession>A0A8J3ZCY5</accession>
<name>A0A8J3ZCY5_9ACTN</name>
<feature type="compositionally biased region" description="Low complexity" evidence="1">
    <location>
        <begin position="100"/>
        <end position="140"/>
    </location>
</feature>
<feature type="compositionally biased region" description="Basic and acidic residues" evidence="1">
    <location>
        <begin position="455"/>
        <end position="470"/>
    </location>
</feature>
<organism evidence="2 3">
    <name type="scientific">Virgisporangium aurantiacum</name>
    <dbReference type="NCBI Taxonomy" id="175570"/>
    <lineage>
        <taxon>Bacteria</taxon>
        <taxon>Bacillati</taxon>
        <taxon>Actinomycetota</taxon>
        <taxon>Actinomycetes</taxon>
        <taxon>Micromonosporales</taxon>
        <taxon>Micromonosporaceae</taxon>
        <taxon>Virgisporangium</taxon>
    </lineage>
</organism>
<feature type="region of interest" description="Disordered" evidence="1">
    <location>
        <begin position="674"/>
        <end position="693"/>
    </location>
</feature>
<dbReference type="EMBL" id="BOPG01000072">
    <property type="protein sequence ID" value="GIJ61924.1"/>
    <property type="molecule type" value="Genomic_DNA"/>
</dbReference>
<feature type="compositionally biased region" description="Low complexity" evidence="1">
    <location>
        <begin position="445"/>
        <end position="454"/>
    </location>
</feature>
<feature type="compositionally biased region" description="Polar residues" evidence="1">
    <location>
        <begin position="251"/>
        <end position="261"/>
    </location>
</feature>
<dbReference type="Proteomes" id="UP000612585">
    <property type="component" value="Unassembled WGS sequence"/>
</dbReference>
<dbReference type="AlphaFoldDB" id="A0A8J3ZCY5"/>
<feature type="region of interest" description="Disordered" evidence="1">
    <location>
        <begin position="700"/>
        <end position="736"/>
    </location>
</feature>
<feature type="compositionally biased region" description="Low complexity" evidence="1">
    <location>
        <begin position="321"/>
        <end position="333"/>
    </location>
</feature>
<protein>
    <submittedName>
        <fullName evidence="2">Uncharacterized protein</fullName>
    </submittedName>
</protein>
<feature type="region of interest" description="Disordered" evidence="1">
    <location>
        <begin position="1"/>
        <end position="470"/>
    </location>
</feature>
<feature type="compositionally biased region" description="Pro residues" evidence="1">
    <location>
        <begin position="362"/>
        <end position="372"/>
    </location>
</feature>
<evidence type="ECO:0000313" key="2">
    <source>
        <dbReference type="EMBL" id="GIJ61924.1"/>
    </source>
</evidence>
<feature type="region of interest" description="Disordered" evidence="1">
    <location>
        <begin position="573"/>
        <end position="651"/>
    </location>
</feature>
<comment type="caution">
    <text evidence="2">The sequence shown here is derived from an EMBL/GenBank/DDBJ whole genome shotgun (WGS) entry which is preliminary data.</text>
</comment>
<keyword evidence="3" id="KW-1185">Reference proteome</keyword>
<feature type="compositionally biased region" description="Pro residues" evidence="1">
    <location>
        <begin position="402"/>
        <end position="412"/>
    </location>
</feature>
<proteinExistence type="predicted"/>
<evidence type="ECO:0000256" key="1">
    <source>
        <dbReference type="SAM" id="MobiDB-lite"/>
    </source>
</evidence>
<feature type="compositionally biased region" description="Pro residues" evidence="1">
    <location>
        <begin position="1"/>
        <end position="14"/>
    </location>
</feature>
<sequence length="879" mass="92068">MPPRIPFATPPPLDPAAQYPTPADPYTPAGHFPPPADPYIPQQPAAIPQQPAAQYPAPVDPYAPQQPAAQYHPPTPADPNAAFGNHADPTTAYRPPPNTPTFGGPVQPFQQPGEPFQQPGHPHQQTGQAYQQPGQAYQQPPADPTTTFGGPAAQPPPWQSAEPPPPYRATPAEPPPPYRATPAEPTTAFGGPADPSASYRAMPGDPTTAFGAGETSYRAMPGEPTTAFGAGETSYRGDPPTSRRAAPDEPSTPTSAEQPTQFRPMHRNSGSHGATIDPPRFGRSARSVRPTSSPPARPISSPPARPTSAPPAASNRHDEAAPAQPEPQQTAQPGDPESQEQPAEDQPIVPAPLIPQSFVPAPLIPPVSPAPDPRWASGPWSDEAWSAGTSPSVGWQAAPESSPLPPPPPPIPSAGAFDNPQLADLPQRVPAEPDVPPVPGDDGLDAPVDAPADLSRIRDYLREEEVSEERRDGFDFPAVIDAVQGVVGVREAEIVNIDGRHTLRLDLSDDADPAEVSRAVARLLKEQMGVSAEPTRPPAAEEVDAMPAEQNSAIAGNAVEEVPAIDAQAEMTHTEPPELADSDELVEPPELTPTSDPVPARLAGLPRVGEPPTSSDIVRVASVPTRRGLPAPRVGSRPGGSRPADSRPLRTRLADIEPELSFEDWLEAIRPGQARPSQHVEVAEPPQPEADEHQSLVGMPMAPVFSDPTATDDDTEDDDEDTPEAGEPAPELGLPTAPAFQFAGSGGRVRLEQVEVNSHGLDAEVQVRLSAGGTGAVGHEIGPAVDGYILRLCATATAGALDALLTDPDSGTRVGRCYIEHATVVPLGNCEIALVVMLIVSGGFAEQLSGSAIVAGDVRQAVVRATLAAANRRLDALLP</sequence>
<feature type="compositionally biased region" description="Low complexity" evidence="1">
    <location>
        <begin position="39"/>
        <end position="72"/>
    </location>
</feature>